<organism evidence="4 5">
    <name type="scientific">Tenebrio molitor</name>
    <name type="common">Yellow mealworm beetle</name>
    <dbReference type="NCBI Taxonomy" id="7067"/>
    <lineage>
        <taxon>Eukaryota</taxon>
        <taxon>Metazoa</taxon>
        <taxon>Ecdysozoa</taxon>
        <taxon>Arthropoda</taxon>
        <taxon>Hexapoda</taxon>
        <taxon>Insecta</taxon>
        <taxon>Pterygota</taxon>
        <taxon>Neoptera</taxon>
        <taxon>Endopterygota</taxon>
        <taxon>Coleoptera</taxon>
        <taxon>Polyphaga</taxon>
        <taxon>Cucujiformia</taxon>
        <taxon>Tenebrionidae</taxon>
        <taxon>Tenebrio</taxon>
    </lineage>
</organism>
<dbReference type="Proteomes" id="UP000719412">
    <property type="component" value="Unassembled WGS sequence"/>
</dbReference>
<feature type="region of interest" description="Disordered" evidence="2">
    <location>
        <begin position="760"/>
        <end position="1063"/>
    </location>
</feature>
<evidence type="ECO:0000256" key="1">
    <source>
        <dbReference type="SAM" id="Coils"/>
    </source>
</evidence>
<dbReference type="Pfam" id="PF16043">
    <property type="entry name" value="DUF4795"/>
    <property type="match status" value="1"/>
</dbReference>
<dbReference type="AlphaFoldDB" id="A0A8J6HT70"/>
<gene>
    <name evidence="4" type="ORF">GEV33_002573</name>
</gene>
<dbReference type="EMBL" id="JABDTM020012602">
    <property type="protein sequence ID" value="KAH0820217.1"/>
    <property type="molecule type" value="Genomic_DNA"/>
</dbReference>
<feature type="compositionally biased region" description="Polar residues" evidence="2">
    <location>
        <begin position="972"/>
        <end position="983"/>
    </location>
</feature>
<name>A0A8J6HT70_TENMO</name>
<feature type="region of interest" description="Disordered" evidence="2">
    <location>
        <begin position="81"/>
        <end position="100"/>
    </location>
</feature>
<feature type="coiled-coil region" evidence="1">
    <location>
        <begin position="476"/>
        <end position="510"/>
    </location>
</feature>
<protein>
    <recommendedName>
        <fullName evidence="3">DUF4795 domain-containing protein</fullName>
    </recommendedName>
</protein>
<feature type="compositionally biased region" description="Polar residues" evidence="2">
    <location>
        <begin position="762"/>
        <end position="773"/>
    </location>
</feature>
<feature type="compositionally biased region" description="Basic and acidic residues" evidence="2">
    <location>
        <begin position="784"/>
        <end position="797"/>
    </location>
</feature>
<feature type="compositionally biased region" description="Basic and acidic residues" evidence="2">
    <location>
        <begin position="119"/>
        <end position="128"/>
    </location>
</feature>
<dbReference type="PANTHER" id="PTHR47080">
    <property type="entry name" value="CHROMOSOME 16 OPEN READING FRAME 96"/>
    <property type="match status" value="1"/>
</dbReference>
<keyword evidence="5" id="KW-1185">Reference proteome</keyword>
<feature type="compositionally biased region" description="Low complexity" evidence="2">
    <location>
        <begin position="918"/>
        <end position="950"/>
    </location>
</feature>
<evidence type="ECO:0000256" key="2">
    <source>
        <dbReference type="SAM" id="MobiDB-lite"/>
    </source>
</evidence>
<evidence type="ECO:0000259" key="3">
    <source>
        <dbReference type="Pfam" id="PF16043"/>
    </source>
</evidence>
<reference evidence="4" key="2">
    <citation type="submission" date="2021-08" db="EMBL/GenBank/DDBJ databases">
        <authorList>
            <person name="Eriksson T."/>
        </authorList>
    </citation>
    <scope>NUCLEOTIDE SEQUENCE</scope>
    <source>
        <strain evidence="4">Stoneville</strain>
        <tissue evidence="4">Whole head</tissue>
    </source>
</reference>
<feature type="compositionally biased region" description="Basic and acidic residues" evidence="2">
    <location>
        <begin position="809"/>
        <end position="820"/>
    </location>
</feature>
<feature type="compositionally biased region" description="Polar residues" evidence="2">
    <location>
        <begin position="1043"/>
        <end position="1057"/>
    </location>
</feature>
<feature type="domain" description="DUF4795" evidence="3">
    <location>
        <begin position="463"/>
        <end position="667"/>
    </location>
</feature>
<sequence>MAQNITLVALSQMVDLSLNCHEGVINFHTLHTLLHVMIQQLSLTDVAIEFRGVDSDRIQALISSMKPTPTNLLPEYSIVGEQKSHKKKSTTSKKSSLQDVIKEQQKIEEKKEKEIRVIERRKDSKEDPEQNPLPLKSPPGSFLGITPADLQTVVVVESQSNLPQYSIAVSKVTFDDLQNDVDTLKGQIKELTELPGNMGLIEATRKQSGPILDMFHILNLTKRMDANETAVEKMGSLIEDLAQQEASGELVQKIREVRGSIDASDSGRRRSSVNQLEVRINTLENIVTEMREDLVGGRFVHEAPAADTGSEVGSVTRERASIATQEETASVASRTPKDKETITLWEPQGVYTSVLQEVDFNELPPNQALVLVQQEFDNLKHWVTESIKEVDKAKVFGHAPTAEVNTEAIDRKFKECTKKMEELNNLYNTQIGLLNEQFNNVQQEMNDVVTKLEVILPGGDSTGINAETTMDLANKLVLLEKELITMSETAAKLQEEKEERDKQLEAIMEQIDILKIVKANREDLEDALGDKADACMINRKVSHDQFDAACDDLSRGIEEALTKLEEQEEMWHQALESIQKEVGNKLDKMEVDPLRDFVNSKLRALQEKFKSLTALKREQEAAGTKSKFLRNVNCISCDKDVVMRKEMDVSLKPKAYAMPPSRNMAPYLAYELDQLRKQQRCVPNSKNLNFFESALKTRGTKDKDHVCNRYCGGSHTITTPQQRVTRLGHFLEQWGPEIAPLNEEYIRGNDNHMYRARDESVYQKTSKGENQMGGSVRASGDAAVTRDGEEPQKERDTFISPDAEEAIAGEERSDHPDKKVHNIGSTSVDVTEELMAPPEVRASYSGDQRGSRSSQMQAEPRASQVRGSQAIPRASQVPQGEARASQAVPRASQIPGDEPRPSQAAPRPSQMPSDEPRASQAAPRPSQAPSGAPRPSQAPSAGPRSSQSSAVPKGSQIPPRLSLASGHGTGSPRASQAVTSPRGSQIPMHEPRPSQTPSGAPRASQAATGEPRASHAPSVQRQGSLNGNGARRPSQTSDRRASQTHTLEGKSSPTQNVKYAEGS</sequence>
<reference evidence="4" key="1">
    <citation type="journal article" date="2020" name="J Insects Food Feed">
        <title>The yellow mealworm (Tenebrio molitor) genome: a resource for the emerging insects as food and feed industry.</title>
        <authorList>
            <person name="Eriksson T."/>
            <person name="Andere A."/>
            <person name="Kelstrup H."/>
            <person name="Emery V."/>
            <person name="Picard C."/>
        </authorList>
    </citation>
    <scope>NUCLEOTIDE SEQUENCE</scope>
    <source>
        <strain evidence="4">Stoneville</strain>
        <tissue evidence="4">Whole head</tissue>
    </source>
</reference>
<feature type="region of interest" description="Disordered" evidence="2">
    <location>
        <begin position="119"/>
        <end position="142"/>
    </location>
</feature>
<dbReference type="InterPro" id="IPR032013">
    <property type="entry name" value="DUF4795"/>
</dbReference>
<feature type="compositionally biased region" description="Polar residues" evidence="2">
    <location>
        <begin position="845"/>
        <end position="857"/>
    </location>
</feature>
<evidence type="ECO:0000313" key="5">
    <source>
        <dbReference type="Proteomes" id="UP000719412"/>
    </source>
</evidence>
<keyword evidence="1" id="KW-0175">Coiled coil</keyword>
<comment type="caution">
    <text evidence="4">The sequence shown here is derived from an EMBL/GenBank/DDBJ whole genome shotgun (WGS) entry which is preliminary data.</text>
</comment>
<evidence type="ECO:0000313" key="4">
    <source>
        <dbReference type="EMBL" id="KAH0820217.1"/>
    </source>
</evidence>
<proteinExistence type="predicted"/>
<feature type="coiled-coil region" evidence="1">
    <location>
        <begin position="550"/>
        <end position="622"/>
    </location>
</feature>
<feature type="compositionally biased region" description="Polar residues" evidence="2">
    <location>
        <begin position="1017"/>
        <end position="1027"/>
    </location>
</feature>
<accession>A0A8J6HT70</accession>
<dbReference type="PANTHER" id="PTHR47080:SF1">
    <property type="entry name" value="CHROMOSOME 16 OPEN READING FRAME 96"/>
    <property type="match status" value="1"/>
</dbReference>